<evidence type="ECO:0000313" key="3">
    <source>
        <dbReference type="Proteomes" id="UP000218542"/>
    </source>
</evidence>
<dbReference type="RefSeq" id="WP_096892483.1">
    <property type="nucleotide sequence ID" value="NZ_BAOS01000003.1"/>
</dbReference>
<keyword evidence="1" id="KW-0812">Transmembrane</keyword>
<feature type="transmembrane region" description="Helical" evidence="1">
    <location>
        <begin position="747"/>
        <end position="771"/>
    </location>
</feature>
<feature type="transmembrane region" description="Helical" evidence="1">
    <location>
        <begin position="476"/>
        <end position="497"/>
    </location>
</feature>
<feature type="transmembrane region" description="Helical" evidence="1">
    <location>
        <begin position="717"/>
        <end position="735"/>
    </location>
</feature>
<dbReference type="OrthoDB" id="242611at2"/>
<keyword evidence="1" id="KW-1133">Transmembrane helix</keyword>
<reference evidence="3" key="1">
    <citation type="journal article" date="2017" name="Environ. Microbiol. Rep.">
        <title>Genetic Diversity of Marine Anaerobic Ammonium-Oxidizing Bacteria as Revealed by Genomic and Proteomic Analyses of 'Candidatus Scalindua japonica'.</title>
        <authorList>
            <person name="Oshiki M."/>
            <person name="Mizuto K."/>
            <person name="Kimura Z."/>
            <person name="Kindaichi T."/>
            <person name="Satoh H."/>
            <person name="Okabe S."/>
        </authorList>
    </citation>
    <scope>NUCLEOTIDE SEQUENCE [LARGE SCALE GENOMIC DNA]</scope>
    <source>
        <strain evidence="3">husup-a2</strain>
    </source>
</reference>
<feature type="transmembrane region" description="Helical" evidence="1">
    <location>
        <begin position="850"/>
        <end position="871"/>
    </location>
</feature>
<keyword evidence="3" id="KW-1185">Reference proteome</keyword>
<accession>A0A286TTZ4</accession>
<dbReference type="AlphaFoldDB" id="A0A286TTZ4"/>
<feature type="transmembrane region" description="Helical" evidence="1">
    <location>
        <begin position="517"/>
        <end position="536"/>
    </location>
</feature>
<evidence type="ECO:0000256" key="1">
    <source>
        <dbReference type="SAM" id="Phobius"/>
    </source>
</evidence>
<dbReference type="EMBL" id="BAOS01000003">
    <property type="protein sequence ID" value="GAX59346.1"/>
    <property type="molecule type" value="Genomic_DNA"/>
</dbReference>
<feature type="transmembrane region" description="Helical" evidence="1">
    <location>
        <begin position="614"/>
        <end position="635"/>
    </location>
</feature>
<organism evidence="2 3">
    <name type="scientific">Candidatus Scalindua japonica</name>
    <dbReference type="NCBI Taxonomy" id="1284222"/>
    <lineage>
        <taxon>Bacteria</taxon>
        <taxon>Pseudomonadati</taxon>
        <taxon>Planctomycetota</taxon>
        <taxon>Candidatus Brocadiia</taxon>
        <taxon>Candidatus Brocadiales</taxon>
        <taxon>Candidatus Scalinduaceae</taxon>
        <taxon>Candidatus Scalindua</taxon>
    </lineage>
</organism>
<sequence>MFDKAGNLEKAESDLTDLEKKKIVWFNIAALNQLFPNILSKSLKSKNNYLDVLSSADISFNRTIHIDRCLTDSLVVELRKRGVDMSNEGTDHIVLIGEWDSFYGRALPMSFALSIEKYRMKSSKRKKKLIDKRLFPKRIHRLAYMYGIDGILPGDEGDSINPVVDKPDKILQKENRSHKGYYKPEFKQPLGKAQYDYIRRLVKRIRRLPFSGYEETESMTSNYNAEIRAIGVLGGDIYDKLLIFRALRPEYPNAIFFTNDLDARLFHETELKWTRNLIVASSYGLQLHPELQKDIPPFRYSYQSSLFAATLQVLGIRDINLEREKPHNILPRIFEIGRNGPYDLTPFSNLKEDQAVPLHPKHYVQWQSKVFNRGFWLYIFLTVVFPCLMFMVLISIKLKEIKYLVSDLYKKKKQLPALNHNNSLKIKILQMFSKVIKNFNKLTFEGNKQIRVLQMFSKVIENFNKLTFEGIKKERVFWSFVLSIPCLISFIALSSIIYLDFRCGEGEPLTFLDGISIWPAVLIRLFCGVLAIYFILLSNYNFIHSEGVIDNHYSQRNADDISVAWHKYRIKEGGVKKCMGYAVFFALVYLCVVLVVLIIFGWPPVPFRGSLSFYTDSFILGFSLLLMSLLAWFVFNRVYYCRNFFSDIDDSHKDNFVSNNDKSCSIRKIIGKGKCVRKDNDCQKEVSSCLQKYDTNLTEKIQAEYSKIWVIAKRTEAIGKMILYSFIVFAILLISRNQFFDCWTWPIPLIFVIGTSICIGIYYSFILFYSANNIRKQTITRLYQIRLQLMGIQIPSIKKNDRKKMRNEQRLINDDISKLTERKTKYIECMINDIKDLKDGAFTPLGRNHLLIAVLTPLGGIGSLAILPHLIQLFGK</sequence>
<comment type="caution">
    <text evidence="2">The sequence shown here is derived from an EMBL/GenBank/DDBJ whole genome shotgun (WGS) entry which is preliminary data.</text>
</comment>
<feature type="transmembrane region" description="Helical" evidence="1">
    <location>
        <begin position="375"/>
        <end position="396"/>
    </location>
</feature>
<proteinExistence type="predicted"/>
<name>A0A286TTZ4_9BACT</name>
<gene>
    <name evidence="2" type="ORF">SCALIN_C03_0003</name>
</gene>
<evidence type="ECO:0000313" key="2">
    <source>
        <dbReference type="EMBL" id="GAX59346.1"/>
    </source>
</evidence>
<feature type="transmembrane region" description="Helical" evidence="1">
    <location>
        <begin position="578"/>
        <end position="602"/>
    </location>
</feature>
<keyword evidence="1" id="KW-0472">Membrane</keyword>
<protein>
    <submittedName>
        <fullName evidence="2">Mg2+ and Co2+ transporter</fullName>
    </submittedName>
</protein>
<dbReference type="Proteomes" id="UP000218542">
    <property type="component" value="Unassembled WGS sequence"/>
</dbReference>